<feature type="chain" id="PRO_5037969750" evidence="2">
    <location>
        <begin position="34"/>
        <end position="234"/>
    </location>
</feature>
<evidence type="ECO:0000313" key="4">
    <source>
        <dbReference type="Proteomes" id="UP000697710"/>
    </source>
</evidence>
<name>A0A956RPE3_UNCEI</name>
<evidence type="ECO:0000256" key="2">
    <source>
        <dbReference type="SAM" id="SignalP"/>
    </source>
</evidence>
<dbReference type="SMART" id="SM00028">
    <property type="entry name" value="TPR"/>
    <property type="match status" value="1"/>
</dbReference>
<gene>
    <name evidence="3" type="ORF">KC729_02885</name>
</gene>
<dbReference type="InterPro" id="IPR011990">
    <property type="entry name" value="TPR-like_helical_dom_sf"/>
</dbReference>
<reference evidence="3" key="2">
    <citation type="journal article" date="2021" name="Microbiome">
        <title>Successional dynamics and alternative stable states in a saline activated sludge microbial community over 9 years.</title>
        <authorList>
            <person name="Wang Y."/>
            <person name="Ye J."/>
            <person name="Ju F."/>
            <person name="Liu L."/>
            <person name="Boyd J.A."/>
            <person name="Deng Y."/>
            <person name="Parks D.H."/>
            <person name="Jiang X."/>
            <person name="Yin X."/>
            <person name="Woodcroft B.J."/>
            <person name="Tyson G.W."/>
            <person name="Hugenholtz P."/>
            <person name="Polz M.F."/>
            <person name="Zhang T."/>
        </authorList>
    </citation>
    <scope>NUCLEOTIDE SEQUENCE</scope>
    <source>
        <strain evidence="3">HKST-UBA01</strain>
    </source>
</reference>
<comment type="caution">
    <text evidence="3">The sequence shown here is derived from an EMBL/GenBank/DDBJ whole genome shotgun (WGS) entry which is preliminary data.</text>
</comment>
<reference evidence="3" key="1">
    <citation type="submission" date="2020-04" db="EMBL/GenBank/DDBJ databases">
        <authorList>
            <person name="Zhang T."/>
        </authorList>
    </citation>
    <scope>NUCLEOTIDE SEQUENCE</scope>
    <source>
        <strain evidence="3">HKST-UBA01</strain>
    </source>
</reference>
<feature type="signal peptide" evidence="2">
    <location>
        <begin position="1"/>
        <end position="33"/>
    </location>
</feature>
<feature type="repeat" description="TPR" evidence="1">
    <location>
        <begin position="92"/>
        <end position="125"/>
    </location>
</feature>
<dbReference type="Gene3D" id="1.25.40.10">
    <property type="entry name" value="Tetratricopeptide repeat domain"/>
    <property type="match status" value="1"/>
</dbReference>
<evidence type="ECO:0000313" key="3">
    <source>
        <dbReference type="EMBL" id="MCA9726599.1"/>
    </source>
</evidence>
<keyword evidence="2" id="KW-0732">Signal</keyword>
<dbReference type="SUPFAM" id="SSF48452">
    <property type="entry name" value="TPR-like"/>
    <property type="match status" value="1"/>
</dbReference>
<proteinExistence type="predicted"/>
<dbReference type="EMBL" id="JAGQHR010000047">
    <property type="protein sequence ID" value="MCA9726599.1"/>
    <property type="molecule type" value="Genomic_DNA"/>
</dbReference>
<sequence length="234" mass="26341">MTRTLSLPARPRDRVALAGTLLMAWLTLTPAGADDVPESGTIERAMQTLAQVERTPSDSLLEVARRELTDARFMDEILWLIKRQAEADTTDGAAQARLGYAYYKLKDWDRAIRLYERAERIGSTSETHAELLSSLYLRTGAYALAAERYATELRSVQVRAPLPGEADTQEAWETWHLPATLRRFVGVILEAREAGPADAMRPLETEVRRLLEEYASTPAQNAWAGELLRELDQR</sequence>
<organism evidence="3 4">
    <name type="scientific">Eiseniibacteriota bacterium</name>
    <dbReference type="NCBI Taxonomy" id="2212470"/>
    <lineage>
        <taxon>Bacteria</taxon>
        <taxon>Candidatus Eiseniibacteriota</taxon>
    </lineage>
</organism>
<evidence type="ECO:0000256" key="1">
    <source>
        <dbReference type="PROSITE-ProRule" id="PRU00339"/>
    </source>
</evidence>
<dbReference type="AlphaFoldDB" id="A0A956RPE3"/>
<dbReference type="Proteomes" id="UP000697710">
    <property type="component" value="Unassembled WGS sequence"/>
</dbReference>
<accession>A0A956RPE3</accession>
<dbReference type="PROSITE" id="PS50005">
    <property type="entry name" value="TPR"/>
    <property type="match status" value="1"/>
</dbReference>
<dbReference type="InterPro" id="IPR019734">
    <property type="entry name" value="TPR_rpt"/>
</dbReference>
<keyword evidence="1" id="KW-0802">TPR repeat</keyword>
<protein>
    <submittedName>
        <fullName evidence="3">Tetratricopeptide repeat protein</fullName>
    </submittedName>
</protein>